<accession>A0A4S2MPV4</accession>
<proteinExistence type="predicted"/>
<keyword evidence="3" id="KW-1185">Reference proteome</keyword>
<dbReference type="AlphaFoldDB" id="A0A4S2MPV4"/>
<dbReference type="Proteomes" id="UP000298138">
    <property type="component" value="Unassembled WGS sequence"/>
</dbReference>
<gene>
    <name evidence="2" type="ORF">EX30DRAFT_119280</name>
</gene>
<organism evidence="2 3">
    <name type="scientific">Ascodesmis nigricans</name>
    <dbReference type="NCBI Taxonomy" id="341454"/>
    <lineage>
        <taxon>Eukaryota</taxon>
        <taxon>Fungi</taxon>
        <taxon>Dikarya</taxon>
        <taxon>Ascomycota</taxon>
        <taxon>Pezizomycotina</taxon>
        <taxon>Pezizomycetes</taxon>
        <taxon>Pezizales</taxon>
        <taxon>Ascodesmidaceae</taxon>
        <taxon>Ascodesmis</taxon>
    </lineage>
</organism>
<evidence type="ECO:0000313" key="3">
    <source>
        <dbReference type="Proteomes" id="UP000298138"/>
    </source>
</evidence>
<evidence type="ECO:0000256" key="1">
    <source>
        <dbReference type="SAM" id="MobiDB-lite"/>
    </source>
</evidence>
<dbReference type="EMBL" id="ML220134">
    <property type="protein sequence ID" value="TGZ79183.1"/>
    <property type="molecule type" value="Genomic_DNA"/>
</dbReference>
<evidence type="ECO:0000313" key="2">
    <source>
        <dbReference type="EMBL" id="TGZ79183.1"/>
    </source>
</evidence>
<name>A0A4S2MPV4_9PEZI</name>
<feature type="compositionally biased region" description="Basic residues" evidence="1">
    <location>
        <begin position="133"/>
        <end position="142"/>
    </location>
</feature>
<feature type="compositionally biased region" description="Polar residues" evidence="1">
    <location>
        <begin position="111"/>
        <end position="128"/>
    </location>
</feature>
<dbReference type="InParanoid" id="A0A4S2MPV4"/>
<feature type="compositionally biased region" description="Low complexity" evidence="1">
    <location>
        <begin position="156"/>
        <end position="165"/>
    </location>
</feature>
<reference evidence="2 3" key="1">
    <citation type="submission" date="2019-04" db="EMBL/GenBank/DDBJ databases">
        <title>Comparative genomics and transcriptomics to analyze fruiting body development in filamentous ascomycetes.</title>
        <authorList>
            <consortium name="DOE Joint Genome Institute"/>
            <person name="Lutkenhaus R."/>
            <person name="Traeger S."/>
            <person name="Breuer J."/>
            <person name="Kuo A."/>
            <person name="Lipzen A."/>
            <person name="Pangilinan J."/>
            <person name="Dilworth D."/>
            <person name="Sandor L."/>
            <person name="Poggeler S."/>
            <person name="Barry K."/>
            <person name="Grigoriev I.V."/>
            <person name="Nowrousian M."/>
        </authorList>
    </citation>
    <scope>NUCLEOTIDE SEQUENCE [LARGE SCALE GENOMIC DNA]</scope>
    <source>
        <strain evidence="2 3">CBS 389.68</strain>
    </source>
</reference>
<protein>
    <submittedName>
        <fullName evidence="2">Uncharacterized protein</fullName>
    </submittedName>
</protein>
<sequence>MPRKSRPQTTIQFLSIPKNMVILASILTPARQFLYQPTEHTSFYGWMQISLSYYSNSIQLRSGYDSPPTLTDSNPLRHAQHHHLPEATQMIHHHPSRSPSILMKIHGSPRLNPSLSHPSQILTQSHLTSPHHPDRHRNRPPPRVRDPVPSLPPSAPSSSPSSPVAQCYSTPITIGCRSRAVTNPKTLAAPSVGVCQSALSPECVYAYTYAVRVGETDVRGLYPHNYTASTAR</sequence>
<feature type="region of interest" description="Disordered" evidence="1">
    <location>
        <begin position="91"/>
        <end position="165"/>
    </location>
</feature>